<name>A0A8S1E8T4_9PELO</name>
<dbReference type="Proteomes" id="UP000494206">
    <property type="component" value="Unassembled WGS sequence"/>
</dbReference>
<organism evidence="2 3">
    <name type="scientific">Caenorhabditis bovis</name>
    <dbReference type="NCBI Taxonomy" id="2654633"/>
    <lineage>
        <taxon>Eukaryota</taxon>
        <taxon>Metazoa</taxon>
        <taxon>Ecdysozoa</taxon>
        <taxon>Nematoda</taxon>
        <taxon>Chromadorea</taxon>
        <taxon>Rhabditida</taxon>
        <taxon>Rhabditina</taxon>
        <taxon>Rhabditomorpha</taxon>
        <taxon>Rhabditoidea</taxon>
        <taxon>Rhabditidae</taxon>
        <taxon>Peloderinae</taxon>
        <taxon>Caenorhabditis</taxon>
    </lineage>
</organism>
<dbReference type="EMBL" id="CADEPM010000002">
    <property type="protein sequence ID" value="CAB3400235.1"/>
    <property type="molecule type" value="Genomic_DNA"/>
</dbReference>
<evidence type="ECO:0000313" key="2">
    <source>
        <dbReference type="EMBL" id="CAB3400235.1"/>
    </source>
</evidence>
<evidence type="ECO:0000313" key="3">
    <source>
        <dbReference type="Proteomes" id="UP000494206"/>
    </source>
</evidence>
<keyword evidence="3" id="KW-1185">Reference proteome</keyword>
<comment type="caution">
    <text evidence="2">The sequence shown here is derived from an EMBL/GenBank/DDBJ whole genome shotgun (WGS) entry which is preliminary data.</text>
</comment>
<protein>
    <submittedName>
        <fullName evidence="2">Uncharacterized protein</fullName>
    </submittedName>
</protein>
<feature type="region of interest" description="Disordered" evidence="1">
    <location>
        <begin position="1"/>
        <end position="78"/>
    </location>
</feature>
<gene>
    <name evidence="2" type="ORF">CBOVIS_LOCUS3216</name>
</gene>
<proteinExistence type="predicted"/>
<sequence>MSNQSYENPNDPSDPNNEKNRNSGGVPYVPQSFVGSMRDSDEIPEIEIVAPSPRRATKRRAEEPDEENAHPSPPTTANANETLAEQIRCYIPIPTSGVLPYAHAVIVDIPIPGTAIDPDAVTLFTLNPVSEDIILDIDFALWMKPPITDLRLTAPSHWRRIGPIPIPSREQMTLMGLLPSQDTQSVVDLQNRAPRPEMCISPPRALPSPFPSISKASVTTTMATNYGPNKLLMGYIMGRHDEIVNECNYNE</sequence>
<dbReference type="AlphaFoldDB" id="A0A8S1E8T4"/>
<reference evidence="2 3" key="1">
    <citation type="submission" date="2020-04" db="EMBL/GenBank/DDBJ databases">
        <authorList>
            <person name="Laetsch R D."/>
            <person name="Stevens L."/>
            <person name="Kumar S."/>
            <person name="Blaxter L. M."/>
        </authorList>
    </citation>
    <scope>NUCLEOTIDE SEQUENCE [LARGE SCALE GENOMIC DNA]</scope>
</reference>
<evidence type="ECO:0000256" key="1">
    <source>
        <dbReference type="SAM" id="MobiDB-lite"/>
    </source>
</evidence>
<accession>A0A8S1E8T4</accession>